<organism evidence="2 3">
    <name type="scientific">Pedobacter helvus</name>
    <dbReference type="NCBI Taxonomy" id="2563444"/>
    <lineage>
        <taxon>Bacteria</taxon>
        <taxon>Pseudomonadati</taxon>
        <taxon>Bacteroidota</taxon>
        <taxon>Sphingobacteriia</taxon>
        <taxon>Sphingobacteriales</taxon>
        <taxon>Sphingobacteriaceae</taxon>
        <taxon>Pedobacter</taxon>
    </lineage>
</organism>
<feature type="transmembrane region" description="Helical" evidence="1">
    <location>
        <begin position="56"/>
        <end position="72"/>
    </location>
</feature>
<dbReference type="Proteomes" id="UP001517367">
    <property type="component" value="Unassembled WGS sequence"/>
</dbReference>
<dbReference type="EMBL" id="SRMP02000012">
    <property type="protein sequence ID" value="MFN0291375.1"/>
    <property type="molecule type" value="Genomic_DNA"/>
</dbReference>
<keyword evidence="1" id="KW-0472">Membrane</keyword>
<evidence type="ECO:0000313" key="3">
    <source>
        <dbReference type="Proteomes" id="UP001517367"/>
    </source>
</evidence>
<protein>
    <submittedName>
        <fullName evidence="2">Uncharacterized protein</fullName>
    </submittedName>
</protein>
<name>A0ABW9JG60_9SPHI</name>
<comment type="caution">
    <text evidence="2">The sequence shown here is derived from an EMBL/GenBank/DDBJ whole genome shotgun (WGS) entry which is preliminary data.</text>
</comment>
<sequence length="146" mass="16570">MKHQKYAKMLVNPKSAFSRSLAHQKNCGTSFCSLVINESTYKLEHKTTTFKVWKSYLFYCAPVFLIGLALGIDGRSWQNTVIYEQNPANCIKAMSKKMCKHDSITIGTGAAIPVRFKEQKPVQQFTPNSTLISLHKLCQSYQHLAH</sequence>
<evidence type="ECO:0000313" key="2">
    <source>
        <dbReference type="EMBL" id="MFN0291375.1"/>
    </source>
</evidence>
<keyword evidence="1" id="KW-0812">Transmembrane</keyword>
<gene>
    <name evidence="2" type="ORF">E5L68_008220</name>
</gene>
<evidence type="ECO:0000256" key="1">
    <source>
        <dbReference type="SAM" id="Phobius"/>
    </source>
</evidence>
<proteinExistence type="predicted"/>
<keyword evidence="3" id="KW-1185">Reference proteome</keyword>
<reference evidence="2 3" key="1">
    <citation type="submission" date="2024-12" db="EMBL/GenBank/DDBJ databases">
        <authorList>
            <person name="Hu S."/>
        </authorList>
    </citation>
    <scope>NUCLEOTIDE SEQUENCE [LARGE SCALE GENOMIC DNA]</scope>
    <source>
        <strain evidence="2 3">P-25</strain>
    </source>
</reference>
<accession>A0ABW9JG60</accession>
<keyword evidence="1" id="KW-1133">Transmembrane helix</keyword>